<dbReference type="InterPro" id="IPR011704">
    <property type="entry name" value="ATPase_dyneun-rel_AAA"/>
</dbReference>
<comment type="caution">
    <text evidence="4">The sequence shown here is derived from an EMBL/GenBank/DDBJ whole genome shotgun (WGS) entry which is preliminary data.</text>
</comment>
<organism evidence="4 5">
    <name type="scientific">Puccinia sorghi</name>
    <dbReference type="NCBI Taxonomy" id="27349"/>
    <lineage>
        <taxon>Eukaryota</taxon>
        <taxon>Fungi</taxon>
        <taxon>Dikarya</taxon>
        <taxon>Basidiomycota</taxon>
        <taxon>Pucciniomycotina</taxon>
        <taxon>Pucciniomycetes</taxon>
        <taxon>Pucciniales</taxon>
        <taxon>Pucciniaceae</taxon>
        <taxon>Puccinia</taxon>
    </lineage>
</organism>
<reference evidence="4 5" key="1">
    <citation type="submission" date="2015-08" db="EMBL/GenBank/DDBJ databases">
        <title>Next Generation Sequencing and Analysis of the Genome of Puccinia sorghi L Schw, the Causal Agent of Maize Common Rust.</title>
        <authorList>
            <person name="Rochi L."/>
            <person name="Burguener G."/>
            <person name="Darino M."/>
            <person name="Turjanski A."/>
            <person name="Kreff E."/>
            <person name="Dieguez M.J."/>
            <person name="Sacco F."/>
        </authorList>
    </citation>
    <scope>NUCLEOTIDE SEQUENCE [LARGE SCALE GENOMIC DNA]</scope>
    <source>
        <strain evidence="4 5">RO10H11247</strain>
    </source>
</reference>
<keyword evidence="1" id="KW-0547">Nucleotide-binding</keyword>
<proteinExistence type="predicted"/>
<accession>A0A0L6UBZ6</accession>
<dbReference type="OrthoDB" id="3045861at2759"/>
<dbReference type="PANTHER" id="PTHR48103:SF2">
    <property type="entry name" value="MIDASIN"/>
    <property type="match status" value="1"/>
</dbReference>
<dbReference type="STRING" id="27349.A0A0L6UBZ6"/>
<name>A0A0L6UBZ6_9BASI</name>
<dbReference type="GO" id="GO:0005634">
    <property type="term" value="C:nucleus"/>
    <property type="evidence" value="ECO:0007669"/>
    <property type="project" value="TreeGrafter"/>
</dbReference>
<evidence type="ECO:0000313" key="4">
    <source>
        <dbReference type="EMBL" id="KNZ45330.1"/>
    </source>
</evidence>
<dbReference type="Proteomes" id="UP000037035">
    <property type="component" value="Unassembled WGS sequence"/>
</dbReference>
<evidence type="ECO:0000259" key="3">
    <source>
        <dbReference type="Pfam" id="PF07728"/>
    </source>
</evidence>
<evidence type="ECO:0000313" key="5">
    <source>
        <dbReference type="Proteomes" id="UP000037035"/>
    </source>
</evidence>
<dbReference type="PANTHER" id="PTHR48103">
    <property type="entry name" value="MIDASIN-RELATED"/>
    <property type="match status" value="1"/>
</dbReference>
<dbReference type="Pfam" id="PF07728">
    <property type="entry name" value="AAA_5"/>
    <property type="match status" value="1"/>
</dbReference>
<dbReference type="GO" id="GO:0000027">
    <property type="term" value="P:ribosomal large subunit assembly"/>
    <property type="evidence" value="ECO:0007669"/>
    <property type="project" value="TreeGrafter"/>
</dbReference>
<dbReference type="GO" id="GO:0000055">
    <property type="term" value="P:ribosomal large subunit export from nucleus"/>
    <property type="evidence" value="ECO:0007669"/>
    <property type="project" value="TreeGrafter"/>
</dbReference>
<feature type="domain" description="ATPase dynein-related AAA" evidence="3">
    <location>
        <begin position="31"/>
        <end position="113"/>
    </location>
</feature>
<keyword evidence="5" id="KW-1185">Reference proteome</keyword>
<dbReference type="VEuPathDB" id="FungiDB:VP01_8242g1"/>
<evidence type="ECO:0000256" key="2">
    <source>
        <dbReference type="ARBA" id="ARBA00022840"/>
    </source>
</evidence>
<dbReference type="GO" id="GO:0016887">
    <property type="term" value="F:ATP hydrolysis activity"/>
    <property type="evidence" value="ECO:0007669"/>
    <property type="project" value="InterPro"/>
</dbReference>
<dbReference type="AlphaFoldDB" id="A0A0L6UBZ6"/>
<dbReference type="GO" id="GO:0005524">
    <property type="term" value="F:ATP binding"/>
    <property type="evidence" value="ECO:0007669"/>
    <property type="project" value="UniProtKB-KW"/>
</dbReference>
<feature type="non-terminal residue" evidence="4">
    <location>
        <position position="236"/>
    </location>
</feature>
<evidence type="ECO:0000256" key="1">
    <source>
        <dbReference type="ARBA" id="ARBA00022741"/>
    </source>
</evidence>
<keyword evidence="2" id="KW-0067">ATP-binding</keyword>
<dbReference type="Gene3D" id="3.40.50.300">
    <property type="entry name" value="P-loop containing nucleotide triphosphate hydrolases"/>
    <property type="match status" value="1"/>
</dbReference>
<gene>
    <name evidence="4" type="ORF">VP01_8242g1</name>
</gene>
<dbReference type="GO" id="GO:0030687">
    <property type="term" value="C:preribosome, large subunit precursor"/>
    <property type="evidence" value="ECO:0007669"/>
    <property type="project" value="TreeGrafter"/>
</dbReference>
<dbReference type="SUPFAM" id="SSF52540">
    <property type="entry name" value="P-loop containing nucleoside triphosphate hydrolases"/>
    <property type="match status" value="1"/>
</dbReference>
<protein>
    <recommendedName>
        <fullName evidence="3">ATPase dynein-related AAA domain-containing protein</fullName>
    </recommendedName>
</protein>
<dbReference type="EMBL" id="LAVV01013763">
    <property type="protein sequence ID" value="KNZ45330.1"/>
    <property type="molecule type" value="Genomic_DNA"/>
</dbReference>
<dbReference type="InterPro" id="IPR027417">
    <property type="entry name" value="P-loop_NTPase"/>
</dbReference>
<sequence length="236" mass="26686">MEQLRNNQLDREFERFERALLELEAGRSGCQFEWIDGPLVTAMKKGQWRLVENSNLCRASVLDRLNPLFEGAGRLQLAEKGMTRGGINTVTPHDDFRIIFAFNPRYGELSRAMRNRGVEIAFLPDPELTAFSPPIPLNHVLKLLLDRLLQSDIFTVVSSWAQFNRANHFLIGGAYDLALGSQMTQHLQDQNRALGHQSLLRLVIAASLPLRLVSHGSNSESNDPKNFIDQALFSVY</sequence>